<keyword evidence="1" id="KW-0812">Transmembrane</keyword>
<feature type="transmembrane region" description="Helical" evidence="1">
    <location>
        <begin position="12"/>
        <end position="36"/>
    </location>
</feature>
<sequence length="163" mass="18006">MKVLDEKGRLFGIINIIDLFVLVVLVVIVAGGIWLVSRQSETDTGPVESYYVTIKCPELDGSIADYLHVGDRLYYANGFTDVVITDVSVEPAKIDVMLDDGTITVSTHPEKKDIYVTVKVNSKPDDPMLWIGQLHATVGKELVLKTQYVEIPGVITSVVKQEQ</sequence>
<gene>
    <name evidence="2" type="ORF">CSTERTH_11725</name>
</gene>
<evidence type="ECO:0008006" key="4">
    <source>
        <dbReference type="Google" id="ProtNLM"/>
    </source>
</evidence>
<dbReference type="InterPro" id="IPR025480">
    <property type="entry name" value="DUF4330"/>
</dbReference>
<dbReference type="OrthoDB" id="1723529at2"/>
<evidence type="ECO:0000313" key="2">
    <source>
        <dbReference type="EMBL" id="ANW99656.1"/>
    </source>
</evidence>
<reference evidence="2 3" key="1">
    <citation type="submission" date="2016-02" db="EMBL/GenBank/DDBJ databases">
        <title>Comparison of Clostridium stercorarium subspecies using comparative genomics and transcriptomics.</title>
        <authorList>
            <person name="Schellenberg J."/>
            <person name="Thallinger G."/>
            <person name="Levin D.B."/>
            <person name="Zhang X."/>
            <person name="Alvare G."/>
            <person name="Fristensky B."/>
            <person name="Sparling R."/>
        </authorList>
    </citation>
    <scope>NUCLEOTIDE SEQUENCE [LARGE SCALE GENOMIC DNA]</scope>
    <source>
        <strain evidence="2 3">DSM 2910</strain>
    </source>
</reference>
<organism evidence="2 3">
    <name type="scientific">Thermoclostridium stercorarium subsp. thermolacticum DSM 2910</name>
    <dbReference type="NCBI Taxonomy" id="1121336"/>
    <lineage>
        <taxon>Bacteria</taxon>
        <taxon>Bacillati</taxon>
        <taxon>Bacillota</taxon>
        <taxon>Clostridia</taxon>
        <taxon>Eubacteriales</taxon>
        <taxon>Oscillospiraceae</taxon>
        <taxon>Thermoclostridium</taxon>
    </lineage>
</organism>
<dbReference type="Proteomes" id="UP000092971">
    <property type="component" value="Chromosome"/>
</dbReference>
<dbReference type="Pfam" id="PF14221">
    <property type="entry name" value="DUF4330"/>
    <property type="match status" value="1"/>
</dbReference>
<protein>
    <recommendedName>
        <fullName evidence="4">DUF4330 domain-containing protein</fullName>
    </recommendedName>
</protein>
<proteinExistence type="predicted"/>
<accession>A0A1B1YFW2</accession>
<dbReference type="EMBL" id="CP014672">
    <property type="protein sequence ID" value="ANW99656.1"/>
    <property type="molecule type" value="Genomic_DNA"/>
</dbReference>
<dbReference type="RefSeq" id="WP_015360084.1">
    <property type="nucleotide sequence ID" value="NZ_CP014672.1"/>
</dbReference>
<evidence type="ECO:0000313" key="3">
    <source>
        <dbReference type="Proteomes" id="UP000092971"/>
    </source>
</evidence>
<evidence type="ECO:0000256" key="1">
    <source>
        <dbReference type="SAM" id="Phobius"/>
    </source>
</evidence>
<keyword evidence="1" id="KW-0472">Membrane</keyword>
<keyword evidence="1" id="KW-1133">Transmembrane helix</keyword>
<name>A0A1B1YFW2_THEST</name>
<dbReference type="AlphaFoldDB" id="A0A1B1YFW2"/>